<gene>
    <name evidence="5" type="ORF">SUNI508_08221</name>
</gene>
<feature type="domain" description="Tail specific protease" evidence="3">
    <location>
        <begin position="403"/>
        <end position="570"/>
    </location>
</feature>
<dbReference type="PANTHER" id="PTHR37049:SF4">
    <property type="entry name" value="RHODANESE DOMAIN-CONTAINING PROTEIN"/>
    <property type="match status" value="1"/>
</dbReference>
<organism evidence="5 6">
    <name type="scientific">Seiridium unicorne</name>
    <dbReference type="NCBI Taxonomy" id="138068"/>
    <lineage>
        <taxon>Eukaryota</taxon>
        <taxon>Fungi</taxon>
        <taxon>Dikarya</taxon>
        <taxon>Ascomycota</taxon>
        <taxon>Pezizomycotina</taxon>
        <taxon>Sordariomycetes</taxon>
        <taxon>Xylariomycetidae</taxon>
        <taxon>Amphisphaeriales</taxon>
        <taxon>Sporocadaceae</taxon>
        <taxon>Seiridium</taxon>
    </lineage>
</organism>
<evidence type="ECO:0000256" key="1">
    <source>
        <dbReference type="SAM" id="MobiDB-lite"/>
    </source>
</evidence>
<dbReference type="SUPFAM" id="SSF52096">
    <property type="entry name" value="ClpP/crotonase"/>
    <property type="match status" value="1"/>
</dbReference>
<evidence type="ECO:0008006" key="7">
    <source>
        <dbReference type="Google" id="ProtNLM"/>
    </source>
</evidence>
<feature type="chain" id="PRO_5045949328" description="Tail specific protease domain-containing protein" evidence="2">
    <location>
        <begin position="21"/>
        <end position="782"/>
    </location>
</feature>
<dbReference type="InterPro" id="IPR029045">
    <property type="entry name" value="ClpP/crotonase-like_dom_sf"/>
</dbReference>
<accession>A0ABR2UVC5</accession>
<dbReference type="Pfam" id="PF03572">
    <property type="entry name" value="Peptidase_S41"/>
    <property type="match status" value="1"/>
</dbReference>
<evidence type="ECO:0000256" key="2">
    <source>
        <dbReference type="SAM" id="SignalP"/>
    </source>
</evidence>
<dbReference type="PANTHER" id="PTHR37049">
    <property type="entry name" value="PEPTIDASE S41 FAMILY PROTEIN"/>
    <property type="match status" value="1"/>
</dbReference>
<dbReference type="EMBL" id="JARVKF010000392">
    <property type="protein sequence ID" value="KAK9418260.1"/>
    <property type="molecule type" value="Genomic_DNA"/>
</dbReference>
<sequence length="782" mass="83671">MHPRALTSALLLSSTAAARAMGQYSNSTYSNSTTITACSTGAIPTSTPSGPCAAVSSVSESYLSAYPAATAAVIPAGLATGCLNSVPIDPQVDVALIDYLVPFAYLQSTVGFLAKPPEEYLLPGVDVVGGLQEIRANLFDGHYENQFQFVSDVQKVYWRTFDGHFGFIPELLGIFTFTPGASFVSVSIDGLQLPSIYLVKDLNQALAQNYTPSAVATIDGKDAETWLEVVSQNLRSQDPDSLYNGLFYTVAGAASQSGNAFVAGYPFLSLPDFFTLGFANGSTLEIVNTATVNVDFQGITSGELLHQVYELPKTSTTTTTQATTASETASPSIPVSASVTSTPASAPTAAPGYPYPVPDAKHADNYISGYFLNDSSYSDTAVLSVYAFEAEGQDVNNTFDFFEFRRVANTFFDACRAENKTRLVIDLSGNGGGSVMAGYELYKQLFPSSEIWDATRPRASDVLDFIGNVTFGVPQYPFLGALDETEKTYETWQDLFGPDFIYDDRFTNILRNNFSQPGVFGATTENTTVTGYGDVPAPVQPFEAENIVLVTDGICASTCTIFAGLMTRQEGVRTIAMGGRPINQPMQAIGGVKGAQVLEYTDIVQTVSAAVGVNGGQIPYGLPVPTTLTSPLLYRSGRLNWLNAYSMNDTDTPLQFVYEAANCKRFYRVQNLVDIRTIWTDAADVAWGGAQCVDGSTVNKDGTISGEALEYSDNVRPTAPFAAVPGSPGSEASNLGTGSNCTTPYGAAERRSLRVIPRSFKPVDTALEPVWINVPKERFGTS</sequence>
<protein>
    <recommendedName>
        <fullName evidence="7">Tail specific protease domain-containing protein</fullName>
    </recommendedName>
</protein>
<dbReference type="Proteomes" id="UP001408356">
    <property type="component" value="Unassembled WGS sequence"/>
</dbReference>
<evidence type="ECO:0000259" key="3">
    <source>
        <dbReference type="Pfam" id="PF03572"/>
    </source>
</evidence>
<keyword evidence="6" id="KW-1185">Reference proteome</keyword>
<dbReference type="Pfam" id="PF23658">
    <property type="entry name" value="PDZ_CPAF_rel"/>
    <property type="match status" value="1"/>
</dbReference>
<dbReference type="InterPro" id="IPR005151">
    <property type="entry name" value="Tail-specific_protease"/>
</dbReference>
<feature type="domain" description="CPAF-like PDZ" evidence="4">
    <location>
        <begin position="177"/>
        <end position="296"/>
    </location>
</feature>
<keyword evidence="2" id="KW-0732">Signal</keyword>
<reference evidence="5 6" key="1">
    <citation type="journal article" date="2024" name="J. Plant Pathol.">
        <title>Sequence and assembly of the genome of Seiridium unicorne, isolate CBS 538.82, causal agent of cypress canker disease.</title>
        <authorList>
            <person name="Scali E."/>
            <person name="Rocca G.D."/>
            <person name="Danti R."/>
            <person name="Garbelotto M."/>
            <person name="Barberini S."/>
            <person name="Baroncelli R."/>
            <person name="Emiliani G."/>
        </authorList>
    </citation>
    <scope>NUCLEOTIDE SEQUENCE [LARGE SCALE GENOMIC DNA]</scope>
    <source>
        <strain evidence="5 6">BM-138-508</strain>
    </source>
</reference>
<dbReference type="InterPro" id="IPR056186">
    <property type="entry name" value="PDZ_CPAF-rel"/>
</dbReference>
<dbReference type="InterPro" id="IPR052766">
    <property type="entry name" value="S41A_metabolite_peptidase"/>
</dbReference>
<name>A0ABR2UVC5_9PEZI</name>
<proteinExistence type="predicted"/>
<evidence type="ECO:0000259" key="4">
    <source>
        <dbReference type="Pfam" id="PF23658"/>
    </source>
</evidence>
<comment type="caution">
    <text evidence="5">The sequence shown here is derived from an EMBL/GenBank/DDBJ whole genome shotgun (WGS) entry which is preliminary data.</text>
</comment>
<evidence type="ECO:0000313" key="6">
    <source>
        <dbReference type="Proteomes" id="UP001408356"/>
    </source>
</evidence>
<feature type="signal peptide" evidence="2">
    <location>
        <begin position="1"/>
        <end position="20"/>
    </location>
</feature>
<evidence type="ECO:0000313" key="5">
    <source>
        <dbReference type="EMBL" id="KAK9418260.1"/>
    </source>
</evidence>
<dbReference type="Gene3D" id="3.90.226.10">
    <property type="entry name" value="2-enoyl-CoA Hydratase, Chain A, domain 1"/>
    <property type="match status" value="1"/>
</dbReference>
<feature type="region of interest" description="Disordered" evidence="1">
    <location>
        <begin position="318"/>
        <end position="338"/>
    </location>
</feature>